<dbReference type="PIRSF" id="PIRSF005859">
    <property type="entry name" value="PBR"/>
    <property type="match status" value="1"/>
</dbReference>
<evidence type="ECO:0000256" key="5">
    <source>
        <dbReference type="ARBA" id="ARBA00023136"/>
    </source>
</evidence>
<evidence type="ECO:0000313" key="7">
    <source>
        <dbReference type="EMBL" id="RHN04807.1"/>
    </source>
</evidence>
<sequence>MPLAVGTLSSLLTKNSMENFAMLQKPTFAPPGFLFPVVWTILYVLMGIASYLVLTSGKPTGNALIVYGIQLVFNFFWSILFFNLGLCMFAFLWLVLLWLLILLTTVLFYQILKPAGYLMIPYLLWVTFAGYLNLGICLLN</sequence>
<evidence type="ECO:0000256" key="6">
    <source>
        <dbReference type="SAM" id="Phobius"/>
    </source>
</evidence>
<dbReference type="EMBL" id="QRQN01000023">
    <property type="protein sequence ID" value="RHN04807.1"/>
    <property type="molecule type" value="Genomic_DNA"/>
</dbReference>
<feature type="transmembrane region" description="Helical" evidence="6">
    <location>
        <begin position="91"/>
        <end position="112"/>
    </location>
</feature>
<evidence type="ECO:0000256" key="2">
    <source>
        <dbReference type="ARBA" id="ARBA00007524"/>
    </source>
</evidence>
<evidence type="ECO:0000256" key="1">
    <source>
        <dbReference type="ARBA" id="ARBA00004141"/>
    </source>
</evidence>
<proteinExistence type="inferred from homology"/>
<evidence type="ECO:0000256" key="4">
    <source>
        <dbReference type="ARBA" id="ARBA00022989"/>
    </source>
</evidence>
<comment type="caution">
    <text evidence="7">The sequence shown here is derived from an EMBL/GenBank/DDBJ whole genome shotgun (WGS) entry which is preliminary data.</text>
</comment>
<keyword evidence="3 6" id="KW-0812">Transmembrane</keyword>
<name>A0A3R6P2Y0_9FIRM</name>
<organism evidence="7 8">
    <name type="scientific">Roseburia intestinalis</name>
    <dbReference type="NCBI Taxonomy" id="166486"/>
    <lineage>
        <taxon>Bacteria</taxon>
        <taxon>Bacillati</taxon>
        <taxon>Bacillota</taxon>
        <taxon>Clostridia</taxon>
        <taxon>Lachnospirales</taxon>
        <taxon>Lachnospiraceae</taxon>
        <taxon>Roseburia</taxon>
    </lineage>
</organism>
<keyword evidence="4 6" id="KW-1133">Transmembrane helix</keyword>
<keyword evidence="5 6" id="KW-0472">Membrane</keyword>
<dbReference type="CDD" id="cd15904">
    <property type="entry name" value="TSPO_MBR"/>
    <property type="match status" value="1"/>
</dbReference>
<evidence type="ECO:0000256" key="3">
    <source>
        <dbReference type="ARBA" id="ARBA00022692"/>
    </source>
</evidence>
<dbReference type="AlphaFoldDB" id="A0A3R6P2Y0"/>
<accession>A0A3R6P2Y0</accession>
<feature type="transmembrane region" description="Helical" evidence="6">
    <location>
        <begin position="64"/>
        <end position="84"/>
    </location>
</feature>
<comment type="subcellular location">
    <subcellularLocation>
        <location evidence="1">Membrane</location>
        <topology evidence="1">Multi-pass membrane protein</topology>
    </subcellularLocation>
</comment>
<dbReference type="Pfam" id="PF03073">
    <property type="entry name" value="TspO_MBR"/>
    <property type="match status" value="1"/>
</dbReference>
<dbReference type="Proteomes" id="UP000283586">
    <property type="component" value="Unassembled WGS sequence"/>
</dbReference>
<reference evidence="7 8" key="1">
    <citation type="submission" date="2018-08" db="EMBL/GenBank/DDBJ databases">
        <title>A genome reference for cultivated species of the human gut microbiota.</title>
        <authorList>
            <person name="Zou Y."/>
            <person name="Xue W."/>
            <person name="Luo G."/>
        </authorList>
    </citation>
    <scope>NUCLEOTIDE SEQUENCE [LARGE SCALE GENOMIC DNA]</scope>
    <source>
        <strain evidence="7 8">AF31-21AC</strain>
    </source>
</reference>
<dbReference type="InterPro" id="IPR004307">
    <property type="entry name" value="TspO_MBR"/>
</dbReference>
<dbReference type="Gene3D" id="1.20.1260.100">
    <property type="entry name" value="TspO/MBR protein"/>
    <property type="match status" value="1"/>
</dbReference>
<dbReference type="InterPro" id="IPR038330">
    <property type="entry name" value="TspO/MBR-related_sf"/>
</dbReference>
<dbReference type="PANTHER" id="PTHR10057">
    <property type="entry name" value="PERIPHERAL-TYPE BENZODIAZEPINE RECEPTOR"/>
    <property type="match status" value="1"/>
</dbReference>
<protein>
    <submittedName>
        <fullName evidence="7">Tryptophan-rich sensory protein</fullName>
    </submittedName>
</protein>
<dbReference type="PANTHER" id="PTHR10057:SF0">
    <property type="entry name" value="TRANSLOCATOR PROTEIN"/>
    <property type="match status" value="1"/>
</dbReference>
<dbReference type="FunFam" id="1.20.1260.100:FF:000001">
    <property type="entry name" value="translocator protein 2"/>
    <property type="match status" value="1"/>
</dbReference>
<comment type="similarity">
    <text evidence="2">Belongs to the TspO/BZRP family.</text>
</comment>
<dbReference type="GO" id="GO:0033013">
    <property type="term" value="P:tetrapyrrole metabolic process"/>
    <property type="evidence" value="ECO:0007669"/>
    <property type="project" value="UniProtKB-ARBA"/>
</dbReference>
<evidence type="ECO:0000313" key="8">
    <source>
        <dbReference type="Proteomes" id="UP000283586"/>
    </source>
</evidence>
<gene>
    <name evidence="7" type="ORF">DWZ31_15695</name>
</gene>
<feature type="transmembrane region" description="Helical" evidence="6">
    <location>
        <begin position="32"/>
        <end position="52"/>
    </location>
</feature>
<dbReference type="RefSeq" id="WP_118489207.1">
    <property type="nucleotide sequence ID" value="NZ_CP097279.1"/>
</dbReference>
<feature type="transmembrane region" description="Helical" evidence="6">
    <location>
        <begin position="118"/>
        <end position="139"/>
    </location>
</feature>
<dbReference type="GO" id="GO:0016020">
    <property type="term" value="C:membrane"/>
    <property type="evidence" value="ECO:0007669"/>
    <property type="project" value="UniProtKB-SubCell"/>
</dbReference>